<accession>A0ABW6K7K1</accession>
<organism evidence="2 3">
    <name type="scientific">Cytobacillus spartinae</name>
    <dbReference type="NCBI Taxonomy" id="3299023"/>
    <lineage>
        <taxon>Bacteria</taxon>
        <taxon>Bacillati</taxon>
        <taxon>Bacillota</taxon>
        <taxon>Bacilli</taxon>
        <taxon>Bacillales</taxon>
        <taxon>Bacillaceae</taxon>
        <taxon>Cytobacillus</taxon>
    </lineage>
</organism>
<evidence type="ECO:0000313" key="3">
    <source>
        <dbReference type="Proteomes" id="UP001601059"/>
    </source>
</evidence>
<keyword evidence="1" id="KW-0472">Membrane</keyword>
<sequence length="60" mass="7279">MKFNFYALLIILLLNIVITQHIVHQYYFQNYMNSIILTVVNLLLFPLAIYIYKKDRKRDA</sequence>
<proteinExistence type="predicted"/>
<protein>
    <submittedName>
        <fullName evidence="2">Uncharacterized protein</fullName>
    </submittedName>
</protein>
<dbReference type="RefSeq" id="WP_389357861.1">
    <property type="nucleotide sequence ID" value="NZ_JBIACK010000001.1"/>
</dbReference>
<keyword evidence="1" id="KW-0812">Transmembrane</keyword>
<keyword evidence="3" id="KW-1185">Reference proteome</keyword>
<evidence type="ECO:0000256" key="1">
    <source>
        <dbReference type="SAM" id="Phobius"/>
    </source>
</evidence>
<keyword evidence="1" id="KW-1133">Transmembrane helix</keyword>
<dbReference type="EMBL" id="JBIACK010000001">
    <property type="protein sequence ID" value="MFE8699562.1"/>
    <property type="molecule type" value="Genomic_DNA"/>
</dbReference>
<dbReference type="Proteomes" id="UP001601059">
    <property type="component" value="Unassembled WGS sequence"/>
</dbReference>
<feature type="transmembrane region" description="Helical" evidence="1">
    <location>
        <begin position="35"/>
        <end position="52"/>
    </location>
</feature>
<comment type="caution">
    <text evidence="2">The sequence shown here is derived from an EMBL/GenBank/DDBJ whole genome shotgun (WGS) entry which is preliminary data.</text>
</comment>
<evidence type="ECO:0000313" key="2">
    <source>
        <dbReference type="EMBL" id="MFE8699562.1"/>
    </source>
</evidence>
<reference evidence="2 3" key="1">
    <citation type="submission" date="2024-08" db="EMBL/GenBank/DDBJ databases">
        <title>Two novel Cytobacillus novel species.</title>
        <authorList>
            <person name="Liu G."/>
        </authorList>
    </citation>
    <scope>NUCLEOTIDE SEQUENCE [LARGE SCALE GENOMIC DNA]</scope>
    <source>
        <strain evidence="2 3">FJAT-54145</strain>
    </source>
</reference>
<name>A0ABW6K7K1_9BACI</name>
<gene>
    <name evidence="2" type="ORF">ACFYKX_02875</name>
</gene>